<proteinExistence type="predicted"/>
<dbReference type="Gene3D" id="1.10.10.60">
    <property type="entry name" value="Homeodomain-like"/>
    <property type="match status" value="2"/>
</dbReference>
<sequence length="261" mass="30225">MIVYEDCHFGEKGHRACYEFQDFSVVPHFHRSNELLYVEEGKIKAETDGRTFWLEAGDLLLVLPYEIHAYETQGPSKCRVAVFSPDYLNEFSDIGAKYVLEKPVISLGKEAAEFMQTFLFGEQENVWMSKAFLYYAAGRLEKETRLVPRKRGRSDLLHNILLYVQENFQQEISLSSLALYLGYSPVYCSRYLNHSLNQSFTDLVNRHRISYGVYLLEHTEDSVSDIAFACGYSAIRSFNRNFKALEGVTPREYRKGIRSAR</sequence>
<organism evidence="5 6">
    <name type="scientific">Candidatus Caccovicinus merdipullorum</name>
    <dbReference type="NCBI Taxonomy" id="2840724"/>
    <lineage>
        <taxon>Bacteria</taxon>
        <taxon>Bacillati</taxon>
        <taxon>Bacillota</taxon>
        <taxon>Clostridia</taxon>
        <taxon>Eubacteriales</taxon>
        <taxon>Candidatus Caccovicinus</taxon>
    </lineage>
</organism>
<keyword evidence="2" id="KW-0238">DNA-binding</keyword>
<dbReference type="Pfam" id="PF12833">
    <property type="entry name" value="HTH_18"/>
    <property type="match status" value="1"/>
</dbReference>
<evidence type="ECO:0000256" key="1">
    <source>
        <dbReference type="ARBA" id="ARBA00023015"/>
    </source>
</evidence>
<dbReference type="SMART" id="SM00342">
    <property type="entry name" value="HTH_ARAC"/>
    <property type="match status" value="1"/>
</dbReference>
<dbReference type="CDD" id="cd02208">
    <property type="entry name" value="cupin_RmlC-like"/>
    <property type="match status" value="1"/>
</dbReference>
<name>A0A9D1GLH1_9FIRM</name>
<reference evidence="5" key="2">
    <citation type="journal article" date="2021" name="PeerJ">
        <title>Extensive microbial diversity within the chicken gut microbiome revealed by metagenomics and culture.</title>
        <authorList>
            <person name="Gilroy R."/>
            <person name="Ravi A."/>
            <person name="Getino M."/>
            <person name="Pursley I."/>
            <person name="Horton D.L."/>
            <person name="Alikhan N.F."/>
            <person name="Baker D."/>
            <person name="Gharbi K."/>
            <person name="Hall N."/>
            <person name="Watson M."/>
            <person name="Adriaenssens E.M."/>
            <person name="Foster-Nyarko E."/>
            <person name="Jarju S."/>
            <person name="Secka A."/>
            <person name="Antonio M."/>
            <person name="Oren A."/>
            <person name="Chaudhuri R.R."/>
            <person name="La Ragione R."/>
            <person name="Hildebrand F."/>
            <person name="Pallen M.J."/>
        </authorList>
    </citation>
    <scope>NUCLEOTIDE SEQUENCE</scope>
    <source>
        <strain evidence="5">CHK123-3438</strain>
    </source>
</reference>
<dbReference type="PROSITE" id="PS01124">
    <property type="entry name" value="HTH_ARAC_FAMILY_2"/>
    <property type="match status" value="1"/>
</dbReference>
<reference evidence="5" key="1">
    <citation type="submission" date="2020-10" db="EMBL/GenBank/DDBJ databases">
        <authorList>
            <person name="Gilroy R."/>
        </authorList>
    </citation>
    <scope>NUCLEOTIDE SEQUENCE</scope>
    <source>
        <strain evidence="5">CHK123-3438</strain>
    </source>
</reference>
<protein>
    <submittedName>
        <fullName evidence="5">Helix-turn-helix transcriptional regulator</fullName>
    </submittedName>
</protein>
<dbReference type="SUPFAM" id="SSF46689">
    <property type="entry name" value="Homeodomain-like"/>
    <property type="match status" value="1"/>
</dbReference>
<dbReference type="GO" id="GO:0043565">
    <property type="term" value="F:sequence-specific DNA binding"/>
    <property type="evidence" value="ECO:0007669"/>
    <property type="project" value="InterPro"/>
</dbReference>
<dbReference type="EMBL" id="DVKS01000220">
    <property type="protein sequence ID" value="HIT43028.1"/>
    <property type="molecule type" value="Genomic_DNA"/>
</dbReference>
<dbReference type="PROSITE" id="PS00041">
    <property type="entry name" value="HTH_ARAC_FAMILY_1"/>
    <property type="match status" value="1"/>
</dbReference>
<dbReference type="PRINTS" id="PR00032">
    <property type="entry name" value="HTHARAC"/>
</dbReference>
<evidence type="ECO:0000256" key="2">
    <source>
        <dbReference type="ARBA" id="ARBA00023125"/>
    </source>
</evidence>
<feature type="domain" description="HTH araC/xylS-type" evidence="4">
    <location>
        <begin position="158"/>
        <end position="256"/>
    </location>
</feature>
<accession>A0A9D1GLH1</accession>
<dbReference type="PANTHER" id="PTHR43280">
    <property type="entry name" value="ARAC-FAMILY TRANSCRIPTIONAL REGULATOR"/>
    <property type="match status" value="1"/>
</dbReference>
<evidence type="ECO:0000259" key="4">
    <source>
        <dbReference type="PROSITE" id="PS01124"/>
    </source>
</evidence>
<gene>
    <name evidence="5" type="ORF">IAB60_13200</name>
</gene>
<dbReference type="Pfam" id="PF02311">
    <property type="entry name" value="AraC_binding"/>
    <property type="match status" value="1"/>
</dbReference>
<dbReference type="AlphaFoldDB" id="A0A9D1GLH1"/>
<evidence type="ECO:0000313" key="5">
    <source>
        <dbReference type="EMBL" id="HIT43028.1"/>
    </source>
</evidence>
<dbReference type="Proteomes" id="UP000886860">
    <property type="component" value="Unassembled WGS sequence"/>
</dbReference>
<dbReference type="InterPro" id="IPR003313">
    <property type="entry name" value="AraC-bd"/>
</dbReference>
<keyword evidence="1" id="KW-0805">Transcription regulation</keyword>
<dbReference type="InterPro" id="IPR037923">
    <property type="entry name" value="HTH-like"/>
</dbReference>
<dbReference type="PANTHER" id="PTHR43280:SF35">
    <property type="entry name" value="RESPONSE REGULATOR"/>
    <property type="match status" value="1"/>
</dbReference>
<dbReference type="InterPro" id="IPR014710">
    <property type="entry name" value="RmlC-like_jellyroll"/>
</dbReference>
<dbReference type="SUPFAM" id="SSF51215">
    <property type="entry name" value="Regulatory protein AraC"/>
    <property type="match status" value="1"/>
</dbReference>
<dbReference type="InterPro" id="IPR020449">
    <property type="entry name" value="Tscrpt_reg_AraC-type_HTH"/>
</dbReference>
<comment type="caution">
    <text evidence="5">The sequence shown here is derived from an EMBL/GenBank/DDBJ whole genome shotgun (WGS) entry which is preliminary data.</text>
</comment>
<evidence type="ECO:0000313" key="6">
    <source>
        <dbReference type="Proteomes" id="UP000886860"/>
    </source>
</evidence>
<dbReference type="InterPro" id="IPR018060">
    <property type="entry name" value="HTH_AraC"/>
</dbReference>
<evidence type="ECO:0000256" key="3">
    <source>
        <dbReference type="ARBA" id="ARBA00023163"/>
    </source>
</evidence>
<dbReference type="GO" id="GO:0003700">
    <property type="term" value="F:DNA-binding transcription factor activity"/>
    <property type="evidence" value="ECO:0007669"/>
    <property type="project" value="InterPro"/>
</dbReference>
<dbReference type="Gene3D" id="2.60.120.10">
    <property type="entry name" value="Jelly Rolls"/>
    <property type="match status" value="1"/>
</dbReference>
<dbReference type="InterPro" id="IPR018062">
    <property type="entry name" value="HTH_AraC-typ_CS"/>
</dbReference>
<dbReference type="InterPro" id="IPR009057">
    <property type="entry name" value="Homeodomain-like_sf"/>
</dbReference>
<keyword evidence="3" id="KW-0804">Transcription</keyword>